<keyword evidence="3" id="KW-1185">Reference proteome</keyword>
<accession>A0A2B7YD40</accession>
<name>A0A2B7YD40_POLH7</name>
<gene>
    <name evidence="2" type="ORF">AJ80_04156</name>
</gene>
<evidence type="ECO:0000256" key="1">
    <source>
        <dbReference type="SAM" id="Phobius"/>
    </source>
</evidence>
<feature type="transmembrane region" description="Helical" evidence="1">
    <location>
        <begin position="358"/>
        <end position="376"/>
    </location>
</feature>
<keyword evidence="1" id="KW-0812">Transmembrane</keyword>
<evidence type="ECO:0000313" key="2">
    <source>
        <dbReference type="EMBL" id="PGH19185.1"/>
    </source>
</evidence>
<organism evidence="2 3">
    <name type="scientific">Polytolypa hystricis (strain UAMH7299)</name>
    <dbReference type="NCBI Taxonomy" id="1447883"/>
    <lineage>
        <taxon>Eukaryota</taxon>
        <taxon>Fungi</taxon>
        <taxon>Dikarya</taxon>
        <taxon>Ascomycota</taxon>
        <taxon>Pezizomycotina</taxon>
        <taxon>Eurotiomycetes</taxon>
        <taxon>Eurotiomycetidae</taxon>
        <taxon>Onygenales</taxon>
        <taxon>Onygenales incertae sedis</taxon>
        <taxon>Polytolypa</taxon>
    </lineage>
</organism>
<dbReference type="AlphaFoldDB" id="A0A2B7YD40"/>
<dbReference type="OrthoDB" id="4421178at2759"/>
<dbReference type="EMBL" id="PDNA01000051">
    <property type="protein sequence ID" value="PGH19185.1"/>
    <property type="molecule type" value="Genomic_DNA"/>
</dbReference>
<protein>
    <submittedName>
        <fullName evidence="2">Uncharacterized protein</fullName>
    </submittedName>
</protein>
<keyword evidence="1" id="KW-0472">Membrane</keyword>
<evidence type="ECO:0000313" key="3">
    <source>
        <dbReference type="Proteomes" id="UP000224634"/>
    </source>
</evidence>
<dbReference type="Proteomes" id="UP000224634">
    <property type="component" value="Unassembled WGS sequence"/>
</dbReference>
<keyword evidence="1" id="KW-1133">Transmembrane helix</keyword>
<comment type="caution">
    <text evidence="2">The sequence shown here is derived from an EMBL/GenBank/DDBJ whole genome shotgun (WGS) entry which is preliminary data.</text>
</comment>
<proteinExistence type="predicted"/>
<dbReference type="Gene3D" id="3.40.50.11350">
    <property type="match status" value="1"/>
</dbReference>
<reference evidence="2 3" key="1">
    <citation type="submission" date="2017-10" db="EMBL/GenBank/DDBJ databases">
        <title>Comparative genomics in systemic dimorphic fungi from Ajellomycetaceae.</title>
        <authorList>
            <person name="Munoz J.F."/>
            <person name="Mcewen J.G."/>
            <person name="Clay O.K."/>
            <person name="Cuomo C.A."/>
        </authorList>
    </citation>
    <scope>NUCLEOTIDE SEQUENCE [LARGE SCALE GENOMIC DNA]</scope>
    <source>
        <strain evidence="2 3">UAMH7299</strain>
    </source>
</reference>
<sequence length="398" mass="45377">MKWPVRVLLLGGILFFATFAYLHSQRWRQPHPVQPVTKYFTWDNPDFAYFNNQFILHLASSVKNPLPNRKLISPGIVCPAVRGVESAHVIPVTDVFAKSSLEALGYETDPAIVDTARNGSTHVVDYFSQISEQPEELIRITAPSESYWQHSAFAFVRDSFILPMRAGPWRKTAPQFAVSEHLETCVRDMLPDVVPNAIGLHIRTWPSDLSFGQKDPCHTNEIPVLKHVWGKCEWTGSYLYGNVVRAQKHPEQPVVIATDDREAKIIKDLIGHLGDRAHFMDMTNKCKTTITSLYPEDEHEWRLATYWPIIEATALTRTEAFVGSFWSTLSQLVAVRRSPGRSFFFQTRLQAFIWDSRVMLGLIALVGLSYLGYVSVRRIYTTRRRRLESSKATLDLSA</sequence>